<reference evidence="3 4" key="1">
    <citation type="submission" date="2024-02" db="EMBL/GenBank/DDBJ databases">
        <title>Whole genome sequencing of Parabacteroides sp. AD58.</title>
        <authorList>
            <person name="Chaplin A.V."/>
            <person name="Pikina A.P."/>
            <person name="Sokolova S.R."/>
            <person name="Korostin D.O."/>
            <person name="Efimov B.A."/>
        </authorList>
    </citation>
    <scope>NUCLEOTIDE SEQUENCE [LARGE SCALE GENOMIC DNA]</scope>
    <source>
        <strain evidence="3 4">AD58</strain>
    </source>
</reference>
<organism evidence="3 4">
    <name type="scientific">Parabacteroides absconsus</name>
    <dbReference type="NCBI Taxonomy" id="2951805"/>
    <lineage>
        <taxon>Bacteria</taxon>
        <taxon>Pseudomonadati</taxon>
        <taxon>Bacteroidota</taxon>
        <taxon>Bacteroidia</taxon>
        <taxon>Bacteroidales</taxon>
        <taxon>Tannerellaceae</taxon>
        <taxon>Parabacteroides</taxon>
    </lineage>
</organism>
<dbReference type="InterPro" id="IPR052226">
    <property type="entry name" value="UPF0332_toxin"/>
</dbReference>
<feature type="domain" description="HEPN" evidence="2">
    <location>
        <begin position="14"/>
        <end position="126"/>
    </location>
</feature>
<dbReference type="PANTHER" id="PTHR36565:SF1">
    <property type="entry name" value="UPF0332 PROTEIN TM_1000"/>
    <property type="match status" value="1"/>
</dbReference>
<proteinExistence type="inferred from homology"/>
<dbReference type="PANTHER" id="PTHR36565">
    <property type="entry name" value="UPF0332 PROTEIN TM_1000"/>
    <property type="match status" value="1"/>
</dbReference>
<evidence type="ECO:0000313" key="3">
    <source>
        <dbReference type="EMBL" id="WWV65877.1"/>
    </source>
</evidence>
<evidence type="ECO:0000259" key="2">
    <source>
        <dbReference type="Pfam" id="PF05168"/>
    </source>
</evidence>
<dbReference type="RefSeq" id="WP_251967025.1">
    <property type="nucleotide sequence ID" value="NZ_CP146284.1"/>
</dbReference>
<dbReference type="Pfam" id="PF05168">
    <property type="entry name" value="HEPN"/>
    <property type="match status" value="1"/>
</dbReference>
<sequence>MTLSIEEKKAIIAYRIQKAWNSMQEAKDNAQLNHWTLAASRLYYAAYYMASALLVDKGIVARSHSGIIHIIGAEFVKNGLLSKEDGRLISRLFNMRQSGDYDDLFDWTEEDVAPFFEKTEAFMKHVYELITLKE</sequence>
<dbReference type="EMBL" id="CP146284">
    <property type="protein sequence ID" value="WWV65877.1"/>
    <property type="molecule type" value="Genomic_DNA"/>
</dbReference>
<dbReference type="Proteomes" id="UP001320603">
    <property type="component" value="Chromosome"/>
</dbReference>
<evidence type="ECO:0000256" key="1">
    <source>
        <dbReference type="ARBA" id="ARBA00038248"/>
    </source>
</evidence>
<gene>
    <name evidence="3" type="ORF">NEE14_012875</name>
</gene>
<name>A0ABZ2IMT1_9BACT</name>
<dbReference type="InterPro" id="IPR007842">
    <property type="entry name" value="HEPN_dom"/>
</dbReference>
<comment type="similarity">
    <text evidence="1">Belongs to the UPF0332 family.</text>
</comment>
<evidence type="ECO:0000313" key="4">
    <source>
        <dbReference type="Proteomes" id="UP001320603"/>
    </source>
</evidence>
<protein>
    <submittedName>
        <fullName evidence="3">HEPN domain-containing protein</fullName>
    </submittedName>
</protein>
<keyword evidence="4" id="KW-1185">Reference proteome</keyword>
<accession>A0ABZ2IMT1</accession>
<dbReference type="Gene3D" id="1.20.120.330">
    <property type="entry name" value="Nucleotidyltransferases domain 2"/>
    <property type="match status" value="1"/>
</dbReference>